<keyword evidence="2" id="KW-1185">Reference proteome</keyword>
<gene>
    <name evidence="1" type="ORF">PEVE_00015159</name>
</gene>
<reference evidence="1 2" key="1">
    <citation type="submission" date="2022-05" db="EMBL/GenBank/DDBJ databases">
        <authorList>
            <consortium name="Genoscope - CEA"/>
            <person name="William W."/>
        </authorList>
    </citation>
    <scope>NUCLEOTIDE SEQUENCE [LARGE SCALE GENOMIC DNA]</scope>
</reference>
<feature type="non-terminal residue" evidence="1">
    <location>
        <position position="170"/>
    </location>
</feature>
<proteinExistence type="predicted"/>
<name>A0ABN8RXP1_9CNID</name>
<evidence type="ECO:0000313" key="2">
    <source>
        <dbReference type="Proteomes" id="UP001159427"/>
    </source>
</evidence>
<dbReference type="Proteomes" id="UP001159427">
    <property type="component" value="Unassembled WGS sequence"/>
</dbReference>
<comment type="caution">
    <text evidence="1">The sequence shown here is derived from an EMBL/GenBank/DDBJ whole genome shotgun (WGS) entry which is preliminary data.</text>
</comment>
<sequence length="170" mass="18829">MGNEIKQIQEAQIELRAGVCRLSEADLRELCTELHIELKEKATGRLAQTVTKHLDAEELDIKKLKEVRVVATKVKSEPDDKGAAAMQKSDARTSVNVLEGVSTTTTFKKEFKISGQIGDSSQKDRHSFTSLAHQINAGLNHGYKEEEVTEAVIRGVNPGMRIRSYLEGKP</sequence>
<protein>
    <submittedName>
        <fullName evidence="1">Uncharacterized protein</fullName>
    </submittedName>
</protein>
<accession>A0ABN8RXP1</accession>
<organism evidence="1 2">
    <name type="scientific">Porites evermanni</name>
    <dbReference type="NCBI Taxonomy" id="104178"/>
    <lineage>
        <taxon>Eukaryota</taxon>
        <taxon>Metazoa</taxon>
        <taxon>Cnidaria</taxon>
        <taxon>Anthozoa</taxon>
        <taxon>Hexacorallia</taxon>
        <taxon>Scleractinia</taxon>
        <taxon>Fungiina</taxon>
        <taxon>Poritidae</taxon>
        <taxon>Porites</taxon>
    </lineage>
</organism>
<evidence type="ECO:0000313" key="1">
    <source>
        <dbReference type="EMBL" id="CAH3183924.1"/>
    </source>
</evidence>
<dbReference type="EMBL" id="CALNXI010002160">
    <property type="protein sequence ID" value="CAH3183924.1"/>
    <property type="molecule type" value="Genomic_DNA"/>
</dbReference>